<accession>A0ABT3VS14</accession>
<comment type="caution">
    <text evidence="1">The sequence shown here is derived from an EMBL/GenBank/DDBJ whole genome shotgun (WGS) entry which is preliminary data.</text>
</comment>
<dbReference type="SUPFAM" id="SSF53474">
    <property type="entry name" value="alpha/beta-Hydrolases"/>
    <property type="match status" value="1"/>
</dbReference>
<dbReference type="InterPro" id="IPR029058">
    <property type="entry name" value="AB_hydrolase_fold"/>
</dbReference>
<proteinExistence type="predicted"/>
<dbReference type="Proteomes" id="UP001209916">
    <property type="component" value="Unassembled WGS sequence"/>
</dbReference>
<sequence length="657" mass="73111">MALINPLRTTLLELATIKAVAASLIRSVSDTYRRGPCKTGIIAFLLVLLSGCAGVKIATVSTEDYIAQRRGDILTTNKLSASARDTLTSLAIAPEQCAKDIPHCTSRLTELWNLDTEQRMAALAEVWTQEALRLQGRRNARPDFSVELFDAYLQSARYAYAYLFFTDRRPGDRAFEDRQTQVRDYYNYAVQQATMLLFAKYHDTSYAFQKTIKIGQWSIRGDLSQVRNATAPQPHELIPASQLTFRGVRSIYRRDGFGAEMVVVNDSQDISPATFQSTYSEPPFQAVTGIITFPGETLSQVLQTRDATIIGYDPYQQTSVQLKDVQVPLAANYTSAYGLWLARSDFSTQALRTALGRDGGIEAPHVFLLQPYDPNRRVIIMLHGLASSPEAWINVANEVLGDEELRDRYQIWQVYYPTNLPLPYNNAEIRKALTETFRHFDPSRKAIASNNIVVIGHSMGGVLGRLLVSSSDNLLEDAARDRYQMDDVSIAKMNQEFGSVVHFSPLPGITTAIFIAAPHKGTPFAGNRISRLAAALITLPVTVVTQLNKLSQVAVGNTPAKDEMLILPNGVESLRDSDPFMQITSKMAISTQVRYHSIIANDTPKKDLLYSDDGLVPYQSSHLPGATSELVIPFSHSVQETPEAILEIRRILREQLQ</sequence>
<evidence type="ECO:0000313" key="1">
    <source>
        <dbReference type="EMBL" id="MCX5465871.1"/>
    </source>
</evidence>
<gene>
    <name evidence="1" type="ORF">OSH09_16945</name>
</gene>
<keyword evidence="2" id="KW-1185">Reference proteome</keyword>
<name>A0ABT3VS14_9BURK</name>
<dbReference type="GO" id="GO:0016787">
    <property type="term" value="F:hydrolase activity"/>
    <property type="evidence" value="ECO:0007669"/>
    <property type="project" value="UniProtKB-KW"/>
</dbReference>
<protein>
    <submittedName>
        <fullName evidence="1">Alpha/beta hydrolase</fullName>
    </submittedName>
</protein>
<keyword evidence="1" id="KW-0378">Hydrolase</keyword>
<reference evidence="1 2" key="1">
    <citation type="submission" date="2022-11" db="EMBL/GenBank/DDBJ databases">
        <title>Biodiversity and phylogenetic relationships of bacteria.</title>
        <authorList>
            <person name="Machado R.A.R."/>
            <person name="Bhat A."/>
            <person name="Loulou A."/>
            <person name="Kallel S."/>
        </authorList>
    </citation>
    <scope>NUCLEOTIDE SEQUENCE [LARGE SCALE GENOMIC DNA]</scope>
    <source>
        <strain evidence="1 2">DSM 13975</strain>
    </source>
</reference>
<evidence type="ECO:0000313" key="2">
    <source>
        <dbReference type="Proteomes" id="UP001209916"/>
    </source>
</evidence>
<dbReference type="EMBL" id="JAPKNA010000006">
    <property type="protein sequence ID" value="MCX5465871.1"/>
    <property type="molecule type" value="Genomic_DNA"/>
</dbReference>
<organism evidence="1 2">
    <name type="scientific">Alcaligenes parafaecalis</name>
    <dbReference type="NCBI Taxonomy" id="171260"/>
    <lineage>
        <taxon>Bacteria</taxon>
        <taxon>Pseudomonadati</taxon>
        <taxon>Pseudomonadota</taxon>
        <taxon>Betaproteobacteria</taxon>
        <taxon>Burkholderiales</taxon>
        <taxon>Alcaligenaceae</taxon>
        <taxon>Alcaligenes</taxon>
    </lineage>
</organism>
<dbReference type="RefSeq" id="WP_266121635.1">
    <property type="nucleotide sequence ID" value="NZ_JAPKNA010000006.1"/>
</dbReference>
<dbReference type="Gene3D" id="3.40.50.1820">
    <property type="entry name" value="alpha/beta hydrolase"/>
    <property type="match status" value="1"/>
</dbReference>